<name>A0A1T4UJI2_9GAMM</name>
<protein>
    <submittedName>
        <fullName evidence="1">Uncharacterized protein</fullName>
    </submittedName>
</protein>
<evidence type="ECO:0000313" key="2">
    <source>
        <dbReference type="Proteomes" id="UP000191116"/>
    </source>
</evidence>
<dbReference type="EMBL" id="FUWP01000025">
    <property type="protein sequence ID" value="SKA52952.1"/>
    <property type="molecule type" value="Genomic_DNA"/>
</dbReference>
<proteinExistence type="predicted"/>
<evidence type="ECO:0000313" key="1">
    <source>
        <dbReference type="EMBL" id="SKA52952.1"/>
    </source>
</evidence>
<dbReference type="RefSeq" id="WP_080176090.1">
    <property type="nucleotide sequence ID" value="NZ_AP024857.1"/>
</dbReference>
<accession>A0A1T4UJI2</accession>
<dbReference type="Proteomes" id="UP000191116">
    <property type="component" value="Unassembled WGS sequence"/>
</dbReference>
<gene>
    <name evidence="1" type="ORF">CZ814_03375</name>
</gene>
<reference evidence="1 2" key="1">
    <citation type="submission" date="2017-02" db="EMBL/GenBank/DDBJ databases">
        <authorList>
            <person name="Peterson S.W."/>
        </authorList>
    </citation>
    <scope>NUCLEOTIDE SEQUENCE [LARGE SCALE GENOMIC DNA]</scope>
    <source>
        <strain evidence="1 2">CECT 9189</strain>
    </source>
</reference>
<organism evidence="1 2">
    <name type="scientific">Photobacterium toruni</name>
    <dbReference type="NCBI Taxonomy" id="1935446"/>
    <lineage>
        <taxon>Bacteria</taxon>
        <taxon>Pseudomonadati</taxon>
        <taxon>Pseudomonadota</taxon>
        <taxon>Gammaproteobacteria</taxon>
        <taxon>Vibrionales</taxon>
        <taxon>Vibrionaceae</taxon>
        <taxon>Photobacterium</taxon>
    </lineage>
</organism>
<dbReference type="AlphaFoldDB" id="A0A1T4UJI2"/>
<sequence length="186" mass="20567">MSNSWPQQPDDDLRIDTAWRENYSGASMNQKLHGIVNKGVYSGFKVTPTSSLSVEISGLGDQNIAIIEVGTYSLTARMPKSSKKQLGVVAGKVQHVVLEATYARYQESTVKLLIKETINSDHLVIATLNVPLGTTRLTSEMITQTYAAKSVTQSEYAELAALVVDNSSRQMKMDERLRHLESLHNI</sequence>